<gene>
    <name evidence="1" type="ORF">S12H4_50324</name>
</gene>
<sequence length="159" mass="17675">GHGSRKGDVSQICIRRICPRCKRPHLTTRVSEIEFEYLIEAIHPQYGILVFDQCKAGGFGTKLQRRENFVVVCRTAQHESGTCKHFAKAFFDAFGDASSDVDNNGRISIGEAFSKTLQIVNQIDAGYQKHEYTPSIKGGLDADTIYLSGSMDENNEAVK</sequence>
<name>X1UN75_9ZZZZ</name>
<evidence type="ECO:0000313" key="1">
    <source>
        <dbReference type="EMBL" id="GAJ05022.1"/>
    </source>
</evidence>
<comment type="caution">
    <text evidence="1">The sequence shown here is derived from an EMBL/GenBank/DDBJ whole genome shotgun (WGS) entry which is preliminary data.</text>
</comment>
<reference evidence="1" key="1">
    <citation type="journal article" date="2014" name="Front. Microbiol.">
        <title>High frequency of phylogenetically diverse reductive dehalogenase-homologous genes in deep subseafloor sedimentary metagenomes.</title>
        <authorList>
            <person name="Kawai M."/>
            <person name="Futagami T."/>
            <person name="Toyoda A."/>
            <person name="Takaki Y."/>
            <person name="Nishi S."/>
            <person name="Hori S."/>
            <person name="Arai W."/>
            <person name="Tsubouchi T."/>
            <person name="Morono Y."/>
            <person name="Uchiyama I."/>
            <person name="Ito T."/>
            <person name="Fujiyama A."/>
            <person name="Inagaki F."/>
            <person name="Takami H."/>
        </authorList>
    </citation>
    <scope>NUCLEOTIDE SEQUENCE</scope>
    <source>
        <strain evidence="1">Expedition CK06-06</strain>
    </source>
</reference>
<dbReference type="AlphaFoldDB" id="X1UN75"/>
<dbReference type="EMBL" id="BARW01031677">
    <property type="protein sequence ID" value="GAJ05022.1"/>
    <property type="molecule type" value="Genomic_DNA"/>
</dbReference>
<proteinExistence type="predicted"/>
<feature type="non-terminal residue" evidence="1">
    <location>
        <position position="1"/>
    </location>
</feature>
<organism evidence="1">
    <name type="scientific">marine sediment metagenome</name>
    <dbReference type="NCBI Taxonomy" id="412755"/>
    <lineage>
        <taxon>unclassified sequences</taxon>
        <taxon>metagenomes</taxon>
        <taxon>ecological metagenomes</taxon>
    </lineage>
</organism>
<accession>X1UN75</accession>
<protein>
    <submittedName>
        <fullName evidence="1">Uncharacterized protein</fullName>
    </submittedName>
</protein>